<comment type="cofactor">
    <cofactor evidence="1">
        <name>a divalent metal cation</name>
        <dbReference type="ChEBI" id="CHEBI:60240"/>
    </cofactor>
</comment>
<dbReference type="PANTHER" id="PTHR22930:SF85">
    <property type="entry name" value="GH03217P-RELATED"/>
    <property type="match status" value="1"/>
</dbReference>
<evidence type="ECO:0000256" key="1">
    <source>
        <dbReference type="ARBA" id="ARBA00001968"/>
    </source>
</evidence>
<evidence type="ECO:0000259" key="8">
    <source>
        <dbReference type="Pfam" id="PF13359"/>
    </source>
</evidence>
<dbReference type="Pfam" id="PF13359">
    <property type="entry name" value="DDE_Tnp_4"/>
    <property type="match status" value="1"/>
</dbReference>
<organism evidence="9 10">
    <name type="scientific">Chara braunii</name>
    <name type="common">Braun's stonewort</name>
    <dbReference type="NCBI Taxonomy" id="69332"/>
    <lineage>
        <taxon>Eukaryota</taxon>
        <taxon>Viridiplantae</taxon>
        <taxon>Streptophyta</taxon>
        <taxon>Charophyceae</taxon>
        <taxon>Charales</taxon>
        <taxon>Characeae</taxon>
        <taxon>Chara</taxon>
    </lineage>
</organism>
<gene>
    <name evidence="9" type="ORF">CBR_g51271</name>
</gene>
<dbReference type="AlphaFoldDB" id="A0A388M8D0"/>
<evidence type="ECO:0000256" key="6">
    <source>
        <dbReference type="ARBA" id="ARBA00022801"/>
    </source>
</evidence>
<evidence type="ECO:0000256" key="2">
    <source>
        <dbReference type="ARBA" id="ARBA00004123"/>
    </source>
</evidence>
<keyword evidence="10" id="KW-1185">Reference proteome</keyword>
<dbReference type="GO" id="GO:0004518">
    <property type="term" value="F:nuclease activity"/>
    <property type="evidence" value="ECO:0007669"/>
    <property type="project" value="UniProtKB-KW"/>
</dbReference>
<reference evidence="9 10" key="1">
    <citation type="journal article" date="2018" name="Cell">
        <title>The Chara Genome: Secondary Complexity and Implications for Plant Terrestrialization.</title>
        <authorList>
            <person name="Nishiyama T."/>
            <person name="Sakayama H."/>
            <person name="Vries J.D."/>
            <person name="Buschmann H."/>
            <person name="Saint-Marcoux D."/>
            <person name="Ullrich K.K."/>
            <person name="Haas F.B."/>
            <person name="Vanderstraeten L."/>
            <person name="Becker D."/>
            <person name="Lang D."/>
            <person name="Vosolsobe S."/>
            <person name="Rombauts S."/>
            <person name="Wilhelmsson P.K.I."/>
            <person name="Janitza P."/>
            <person name="Kern R."/>
            <person name="Heyl A."/>
            <person name="Rumpler F."/>
            <person name="Villalobos L.I.A.C."/>
            <person name="Clay J.M."/>
            <person name="Skokan R."/>
            <person name="Toyoda A."/>
            <person name="Suzuki Y."/>
            <person name="Kagoshima H."/>
            <person name="Schijlen E."/>
            <person name="Tajeshwar N."/>
            <person name="Catarino B."/>
            <person name="Hetherington A.J."/>
            <person name="Saltykova A."/>
            <person name="Bonnot C."/>
            <person name="Breuninger H."/>
            <person name="Symeonidi A."/>
            <person name="Radhakrishnan G.V."/>
            <person name="Van Nieuwerburgh F."/>
            <person name="Deforce D."/>
            <person name="Chang C."/>
            <person name="Karol K.G."/>
            <person name="Hedrich R."/>
            <person name="Ulvskov P."/>
            <person name="Glockner G."/>
            <person name="Delwiche C.F."/>
            <person name="Petrasek J."/>
            <person name="Van de Peer Y."/>
            <person name="Friml J."/>
            <person name="Beilby M."/>
            <person name="Dolan L."/>
            <person name="Kohara Y."/>
            <person name="Sugano S."/>
            <person name="Fujiyama A."/>
            <person name="Delaux P.-M."/>
            <person name="Quint M."/>
            <person name="TheiBen G."/>
            <person name="Hagemann M."/>
            <person name="Harholt J."/>
            <person name="Dunand C."/>
            <person name="Zachgo S."/>
            <person name="Langdale J."/>
            <person name="Maumus F."/>
            <person name="Straeten D.V.D."/>
            <person name="Gould S.B."/>
            <person name="Rensing S.A."/>
        </authorList>
    </citation>
    <scope>NUCLEOTIDE SEQUENCE [LARGE SCALE GENOMIC DNA]</scope>
    <source>
        <strain evidence="9 10">S276</strain>
    </source>
</reference>
<dbReference type="Proteomes" id="UP000265515">
    <property type="component" value="Unassembled WGS sequence"/>
</dbReference>
<sequence length="384" mass="42561">MNIDGEVGRDGLTTAERTIVAAVVNVVLFRCQMASSEGKFKAAIRARCKLSALPTSGQCLDVGAISDAVLQVCYAMGCGAFPRATPRWWMKRRTGGETYDRGTCSFSTGRSFGITAVRDVTAALLTVYPDKISWPTSLQKAVVLRAFADKGFPNCHGCRIDCTHIYIDKPADANGEDYCDRKRRFSVQAQVVVDMNLHVLDVFVGYPGNVHDMRMLNLSSLWAHAEDGQLFTGPPVMLSFRVRTNGYLLDDNGYPQSEWIVVPYDGLAQHPTEARFDNKQKTARGAVERAFGRLKGMWRLFLRTHKCNIETLPQQFVAVCILHNILIDAGVPLDDNLLWEVGPDGLCRRVDLGMHQPLRPVCMESSTGDALILRDALAERMSAQ</sequence>
<evidence type="ECO:0000313" key="10">
    <source>
        <dbReference type="Proteomes" id="UP000265515"/>
    </source>
</evidence>
<dbReference type="InterPro" id="IPR027806">
    <property type="entry name" value="HARBI1_dom"/>
</dbReference>
<keyword evidence="4" id="KW-0540">Nuclease</keyword>
<evidence type="ECO:0000313" key="9">
    <source>
        <dbReference type="EMBL" id="GBG90765.1"/>
    </source>
</evidence>
<evidence type="ECO:0000256" key="7">
    <source>
        <dbReference type="ARBA" id="ARBA00023242"/>
    </source>
</evidence>
<keyword evidence="7" id="KW-0539">Nucleus</keyword>
<evidence type="ECO:0000256" key="4">
    <source>
        <dbReference type="ARBA" id="ARBA00022722"/>
    </source>
</evidence>
<dbReference type="OrthoDB" id="2668416at2759"/>
<dbReference type="GO" id="GO:0005634">
    <property type="term" value="C:nucleus"/>
    <property type="evidence" value="ECO:0007669"/>
    <property type="project" value="UniProtKB-SubCell"/>
</dbReference>
<feature type="domain" description="DDE Tnp4" evidence="8">
    <location>
        <begin position="160"/>
        <end position="324"/>
    </location>
</feature>
<dbReference type="Gramene" id="GBG90765">
    <property type="protein sequence ID" value="GBG90765"/>
    <property type="gene ID" value="CBR_g51271"/>
</dbReference>
<dbReference type="GO" id="GO:0016787">
    <property type="term" value="F:hydrolase activity"/>
    <property type="evidence" value="ECO:0007669"/>
    <property type="project" value="UniProtKB-KW"/>
</dbReference>
<comment type="subcellular location">
    <subcellularLocation>
        <location evidence="2">Nucleus</location>
    </subcellularLocation>
</comment>
<evidence type="ECO:0000256" key="5">
    <source>
        <dbReference type="ARBA" id="ARBA00022723"/>
    </source>
</evidence>
<keyword evidence="6" id="KW-0378">Hydrolase</keyword>
<protein>
    <recommendedName>
        <fullName evidence="8">DDE Tnp4 domain-containing protein</fullName>
    </recommendedName>
</protein>
<comment type="similarity">
    <text evidence="3">Belongs to the HARBI1 family.</text>
</comment>
<dbReference type="InterPro" id="IPR045249">
    <property type="entry name" value="HARBI1-like"/>
</dbReference>
<dbReference type="EMBL" id="BFEA01000838">
    <property type="protein sequence ID" value="GBG90765.1"/>
    <property type="molecule type" value="Genomic_DNA"/>
</dbReference>
<evidence type="ECO:0000256" key="3">
    <source>
        <dbReference type="ARBA" id="ARBA00006958"/>
    </source>
</evidence>
<keyword evidence="5" id="KW-0479">Metal-binding</keyword>
<dbReference type="GO" id="GO:0046872">
    <property type="term" value="F:metal ion binding"/>
    <property type="evidence" value="ECO:0007669"/>
    <property type="project" value="UniProtKB-KW"/>
</dbReference>
<accession>A0A388M8D0</accession>
<proteinExistence type="inferred from homology"/>
<dbReference type="PANTHER" id="PTHR22930">
    <property type="match status" value="1"/>
</dbReference>
<name>A0A388M8D0_CHABU</name>
<comment type="caution">
    <text evidence="9">The sequence shown here is derived from an EMBL/GenBank/DDBJ whole genome shotgun (WGS) entry which is preliminary data.</text>
</comment>